<comment type="subcellular location">
    <subcellularLocation>
        <location evidence="2">Cell inner membrane</location>
        <topology evidence="2">Multi-pass membrane protein</topology>
    </subcellularLocation>
</comment>
<evidence type="ECO:0000256" key="2">
    <source>
        <dbReference type="ARBA" id="ARBA00004429"/>
    </source>
</evidence>
<dbReference type="InterPro" id="IPR004358">
    <property type="entry name" value="Sig_transdc_His_kin-like_C"/>
</dbReference>
<keyword evidence="6 10" id="KW-0812">Transmembrane</keyword>
<keyword evidence="8 10" id="KW-1133">Transmembrane helix</keyword>
<dbReference type="RefSeq" id="WP_078200730.1">
    <property type="nucleotide sequence ID" value="NZ_CP017758.1"/>
</dbReference>
<evidence type="ECO:0000256" key="5">
    <source>
        <dbReference type="ARBA" id="ARBA00022679"/>
    </source>
</evidence>
<dbReference type="CDD" id="cd00082">
    <property type="entry name" value="HisKA"/>
    <property type="match status" value="1"/>
</dbReference>
<evidence type="ECO:0000256" key="7">
    <source>
        <dbReference type="ARBA" id="ARBA00022777"/>
    </source>
</evidence>
<proteinExistence type="predicted"/>
<dbReference type="PROSITE" id="PS50109">
    <property type="entry name" value="HIS_KIN"/>
    <property type="match status" value="1"/>
</dbReference>
<dbReference type="EC" id="2.7.13.3" evidence="3"/>
<organism evidence="12 13">
    <name type="scientific">Cupriavidus necator</name>
    <name type="common">Alcaligenes eutrophus</name>
    <name type="synonym">Ralstonia eutropha</name>
    <dbReference type="NCBI Taxonomy" id="106590"/>
    <lineage>
        <taxon>Bacteria</taxon>
        <taxon>Pseudomonadati</taxon>
        <taxon>Pseudomonadota</taxon>
        <taxon>Betaproteobacteria</taxon>
        <taxon>Burkholderiales</taxon>
        <taxon>Burkholderiaceae</taxon>
        <taxon>Cupriavidus</taxon>
    </lineage>
</organism>
<dbReference type="SUPFAM" id="SSF47384">
    <property type="entry name" value="Homodimeric domain of signal transducing histidine kinase"/>
    <property type="match status" value="1"/>
</dbReference>
<evidence type="ECO:0000256" key="6">
    <source>
        <dbReference type="ARBA" id="ARBA00022692"/>
    </source>
</evidence>
<keyword evidence="9 10" id="KW-0472">Membrane</keyword>
<evidence type="ECO:0000256" key="4">
    <source>
        <dbReference type="ARBA" id="ARBA00022553"/>
    </source>
</evidence>
<keyword evidence="5" id="KW-0808">Transferase</keyword>
<dbReference type="CDD" id="cd00075">
    <property type="entry name" value="HATPase"/>
    <property type="match status" value="1"/>
</dbReference>
<evidence type="ECO:0000259" key="11">
    <source>
        <dbReference type="PROSITE" id="PS50109"/>
    </source>
</evidence>
<dbReference type="GO" id="GO:0005886">
    <property type="term" value="C:plasma membrane"/>
    <property type="evidence" value="ECO:0007669"/>
    <property type="project" value="UniProtKB-SubCell"/>
</dbReference>
<reference evidence="13" key="1">
    <citation type="submission" date="2017-02" db="EMBL/GenBank/DDBJ databases">
        <title>Complete genome sequence of Cupriavidus necator strain NH9, a 3-chlorobenzoate degrader.</title>
        <authorList>
            <person name="Moriuchi R."/>
            <person name="Dohra H."/>
            <person name="Ogawa N."/>
        </authorList>
    </citation>
    <scope>NUCLEOTIDE SEQUENCE [LARGE SCALE GENOMIC DNA]</scope>
    <source>
        <strain evidence="13">NH9</strain>
    </source>
</reference>
<keyword evidence="7 12" id="KW-0418">Kinase</keyword>
<dbReference type="SUPFAM" id="SSF55874">
    <property type="entry name" value="ATPase domain of HSP90 chaperone/DNA topoisomerase II/histidine kinase"/>
    <property type="match status" value="1"/>
</dbReference>
<dbReference type="KEGG" id="cuh:BJN34_31830"/>
<dbReference type="Proteomes" id="UP000189627">
    <property type="component" value="Chromosome 2"/>
</dbReference>
<dbReference type="OrthoDB" id="8554694at2"/>
<evidence type="ECO:0000256" key="10">
    <source>
        <dbReference type="SAM" id="Phobius"/>
    </source>
</evidence>
<evidence type="ECO:0000256" key="3">
    <source>
        <dbReference type="ARBA" id="ARBA00012438"/>
    </source>
</evidence>
<feature type="domain" description="Histidine kinase" evidence="11">
    <location>
        <begin position="243"/>
        <end position="460"/>
    </location>
</feature>
<dbReference type="InterPro" id="IPR013727">
    <property type="entry name" value="2CSK_N"/>
</dbReference>
<dbReference type="Pfam" id="PF08521">
    <property type="entry name" value="2CSK_N"/>
    <property type="match status" value="1"/>
</dbReference>
<dbReference type="GO" id="GO:0000155">
    <property type="term" value="F:phosphorelay sensor kinase activity"/>
    <property type="evidence" value="ECO:0007669"/>
    <property type="project" value="InterPro"/>
</dbReference>
<accession>A0A1U9V0H0</accession>
<evidence type="ECO:0000256" key="8">
    <source>
        <dbReference type="ARBA" id="ARBA00022989"/>
    </source>
</evidence>
<dbReference type="Pfam" id="PF00512">
    <property type="entry name" value="HisKA"/>
    <property type="match status" value="1"/>
</dbReference>
<dbReference type="PANTHER" id="PTHR45436">
    <property type="entry name" value="SENSOR HISTIDINE KINASE YKOH"/>
    <property type="match status" value="1"/>
</dbReference>
<dbReference type="InterPro" id="IPR036097">
    <property type="entry name" value="HisK_dim/P_sf"/>
</dbReference>
<keyword evidence="4" id="KW-0597">Phosphoprotein</keyword>
<comment type="catalytic activity">
    <reaction evidence="1">
        <text>ATP + protein L-histidine = ADP + protein N-phospho-L-histidine.</text>
        <dbReference type="EC" id="2.7.13.3"/>
    </reaction>
</comment>
<dbReference type="InterPro" id="IPR003594">
    <property type="entry name" value="HATPase_dom"/>
</dbReference>
<evidence type="ECO:0000256" key="9">
    <source>
        <dbReference type="ARBA" id="ARBA00023136"/>
    </source>
</evidence>
<feature type="transmembrane region" description="Helical" evidence="10">
    <location>
        <begin position="168"/>
        <end position="186"/>
    </location>
</feature>
<sequence>MIHSLRARLLLWLLVPLTGFVLISGYASYVSAVDTANRVQDRALQASADVIAGQIGWADGRLVVQVPPAALSLFDSPYGDHVFYRVADDSGRILAGNPRFEQAPLAGAASPVFYGSSFEGMPVRVIQISRLMFNSGQATKITVAVGQTLKGNQELVRSLRLPALTREIVLLLLAVLLVLCGLTVELRPLVRTRDEVAGRDPMDLQPIKPGDLPLELRPIVEAINQCIQRLNEYVQQQRRFIADAAHQLRTPLAVLATQLQYAAQSQDDSKLREIVGSMESSTQTMIDLANKLLLLSQAEAQGASGTAAGQPAVDLAPVVTSVLEDLVVLAQRKQIDLGAELAGDNVSVRINEWMLVAVISNLVDNAIRYTPDGGQVTVSLSTADRQAILAVSDNGPGIAPETRPKVFDRFYRCAHPHQPGSGLGLAIVKEIVLAAQGSIRLSPGIGGKGVTLTVALPLAN</sequence>
<name>A0A1U9V0H0_CUPNE</name>
<dbReference type="FunFam" id="3.30.565.10:FF:000006">
    <property type="entry name" value="Sensor histidine kinase WalK"/>
    <property type="match status" value="1"/>
</dbReference>
<dbReference type="InterPro" id="IPR050428">
    <property type="entry name" value="TCS_sensor_his_kinase"/>
</dbReference>
<dbReference type="Gene3D" id="1.10.287.130">
    <property type="match status" value="1"/>
</dbReference>
<dbReference type="InterPro" id="IPR036890">
    <property type="entry name" value="HATPase_C_sf"/>
</dbReference>
<evidence type="ECO:0000313" key="12">
    <source>
        <dbReference type="EMBL" id="AQV98468.1"/>
    </source>
</evidence>
<dbReference type="EMBL" id="CP017758">
    <property type="protein sequence ID" value="AQV98468.1"/>
    <property type="molecule type" value="Genomic_DNA"/>
</dbReference>
<dbReference type="SMART" id="SM00388">
    <property type="entry name" value="HisKA"/>
    <property type="match status" value="1"/>
</dbReference>
<gene>
    <name evidence="12" type="ORF">BJN34_31830</name>
</gene>
<dbReference type="PANTHER" id="PTHR45436:SF1">
    <property type="entry name" value="SENSOR PROTEIN QSEC"/>
    <property type="match status" value="1"/>
</dbReference>
<dbReference type="AlphaFoldDB" id="A0A1U9V0H0"/>
<dbReference type="Pfam" id="PF02518">
    <property type="entry name" value="HATPase_c"/>
    <property type="match status" value="1"/>
</dbReference>
<protein>
    <recommendedName>
        <fullName evidence="3">histidine kinase</fullName>
        <ecNumber evidence="3">2.7.13.3</ecNumber>
    </recommendedName>
</protein>
<evidence type="ECO:0000256" key="1">
    <source>
        <dbReference type="ARBA" id="ARBA00000085"/>
    </source>
</evidence>
<evidence type="ECO:0000313" key="13">
    <source>
        <dbReference type="Proteomes" id="UP000189627"/>
    </source>
</evidence>
<dbReference type="InterPro" id="IPR005467">
    <property type="entry name" value="His_kinase_dom"/>
</dbReference>
<dbReference type="SMART" id="SM00387">
    <property type="entry name" value="HATPase_c"/>
    <property type="match status" value="1"/>
</dbReference>
<dbReference type="Gene3D" id="3.30.565.10">
    <property type="entry name" value="Histidine kinase-like ATPase, C-terminal domain"/>
    <property type="match status" value="1"/>
</dbReference>
<dbReference type="InterPro" id="IPR003661">
    <property type="entry name" value="HisK_dim/P_dom"/>
</dbReference>
<dbReference type="PRINTS" id="PR00344">
    <property type="entry name" value="BCTRLSENSOR"/>
</dbReference>